<evidence type="ECO:0000256" key="4">
    <source>
        <dbReference type="ARBA" id="ARBA00022801"/>
    </source>
</evidence>
<sequence>MALILPLLVLPFFLHPLASSAFDGMRIEVTHVNSDGNYTMAELIRRAAARDTVRLAGARANVTTPLHYSTAGGYLMELAVGTPPVPYLGLADTGSTLVWIECLPCKNCTDLVVPKYDPHKSPTFSSLPCNSSLCEALDFRGSCLKGSCTYNIVYGSGATVGVLGSEIFTFGSSEPVSVPDIGFGCSTDSLGDYGNSSGIVGLGKSSLSLVSQLGVGKFSYCLTSYYDIRSTSSLFFGSSASLSGTAVKSTAFVRNPNSTFASFYYLPLKGISLGATLLPVPSTAFAIRTDGSGGLIIDSGTTFTYLGDVAYQLVKQAIQSLVNRPPADGLKLELDLCYSLRPPPPQMPNMTFHFDGADMNLPVDNYMISDSETGLWCLAMLNSTDNSSILGNFQQQNMHILYDLDNDVLSFVPAQCSKL</sequence>
<dbReference type="GO" id="GO:0005576">
    <property type="term" value="C:extracellular region"/>
    <property type="evidence" value="ECO:0007669"/>
    <property type="project" value="TreeGrafter"/>
</dbReference>
<evidence type="ECO:0000256" key="8">
    <source>
        <dbReference type="SAM" id="SignalP"/>
    </source>
</evidence>
<feature type="active site" evidence="6">
    <location>
        <position position="92"/>
    </location>
</feature>
<feature type="chain" id="PRO_5008285591" evidence="8">
    <location>
        <begin position="20"/>
        <end position="419"/>
    </location>
</feature>
<evidence type="ECO:0000256" key="3">
    <source>
        <dbReference type="ARBA" id="ARBA00022750"/>
    </source>
</evidence>
<dbReference type="PANTHER" id="PTHR47967:SF45">
    <property type="entry name" value="OS07G0533800 PROTEIN"/>
    <property type="match status" value="1"/>
</dbReference>
<dbReference type="GO" id="GO:0004190">
    <property type="term" value="F:aspartic-type endopeptidase activity"/>
    <property type="evidence" value="ECO:0007669"/>
    <property type="project" value="UniProtKB-KW"/>
</dbReference>
<dbReference type="SUPFAM" id="SSF50630">
    <property type="entry name" value="Acid proteases"/>
    <property type="match status" value="1"/>
</dbReference>
<dbReference type="InterPro" id="IPR001461">
    <property type="entry name" value="Aspartic_peptidase_A1"/>
</dbReference>
<keyword evidence="3 7" id="KW-0064">Aspartyl protease</keyword>
<keyword evidence="2 7" id="KW-0645">Protease</keyword>
<gene>
    <name evidence="10" type="ORF">ACMD2_05384</name>
</gene>
<dbReference type="InterPro" id="IPR051708">
    <property type="entry name" value="Plant_Aspart_Prot_A1"/>
</dbReference>
<dbReference type="Proteomes" id="UP000092600">
    <property type="component" value="Unassembled WGS sequence"/>
</dbReference>
<dbReference type="PROSITE" id="PS00141">
    <property type="entry name" value="ASP_PROTEASE"/>
    <property type="match status" value="1"/>
</dbReference>
<comment type="caution">
    <text evidence="10">The sequence shown here is derived from an EMBL/GenBank/DDBJ whole genome shotgun (WGS) entry which is preliminary data.</text>
</comment>
<dbReference type="Gramene" id="Aco014474.1.mrna1">
    <property type="protein sequence ID" value="Aco014474.1.mrna1.cds1"/>
    <property type="gene ID" value="Aco014474.1.path1"/>
</dbReference>
<organism evidence="10 11">
    <name type="scientific">Ananas comosus</name>
    <name type="common">Pineapple</name>
    <name type="synonym">Ananas ananas</name>
    <dbReference type="NCBI Taxonomy" id="4615"/>
    <lineage>
        <taxon>Eukaryota</taxon>
        <taxon>Viridiplantae</taxon>
        <taxon>Streptophyta</taxon>
        <taxon>Embryophyta</taxon>
        <taxon>Tracheophyta</taxon>
        <taxon>Spermatophyta</taxon>
        <taxon>Magnoliopsida</taxon>
        <taxon>Liliopsida</taxon>
        <taxon>Poales</taxon>
        <taxon>Bromeliaceae</taxon>
        <taxon>Bromelioideae</taxon>
        <taxon>Ananas</taxon>
    </lineage>
</organism>
<dbReference type="PRINTS" id="PR00792">
    <property type="entry name" value="PEPSIN"/>
</dbReference>
<dbReference type="PROSITE" id="PS51767">
    <property type="entry name" value="PEPTIDASE_A1"/>
    <property type="match status" value="1"/>
</dbReference>
<dbReference type="PANTHER" id="PTHR47967">
    <property type="entry name" value="OS07G0603500 PROTEIN-RELATED"/>
    <property type="match status" value="1"/>
</dbReference>
<evidence type="ECO:0000256" key="7">
    <source>
        <dbReference type="RuleBase" id="RU000454"/>
    </source>
</evidence>
<evidence type="ECO:0000259" key="9">
    <source>
        <dbReference type="PROSITE" id="PS51767"/>
    </source>
</evidence>
<evidence type="ECO:0000256" key="6">
    <source>
        <dbReference type="PIRSR" id="PIRSR601461-1"/>
    </source>
</evidence>
<feature type="signal peptide" evidence="8">
    <location>
        <begin position="1"/>
        <end position="19"/>
    </location>
</feature>
<dbReference type="InterPro" id="IPR032861">
    <property type="entry name" value="TAXi_N"/>
</dbReference>
<dbReference type="GO" id="GO:0006508">
    <property type="term" value="P:proteolysis"/>
    <property type="evidence" value="ECO:0007669"/>
    <property type="project" value="UniProtKB-KW"/>
</dbReference>
<name>A0A199V0R4_ANACO</name>
<dbReference type="Gene3D" id="2.40.70.10">
    <property type="entry name" value="Acid Proteases"/>
    <property type="match status" value="2"/>
</dbReference>
<reference evidence="10 11" key="1">
    <citation type="journal article" date="2016" name="DNA Res.">
        <title>The draft genome of MD-2 pineapple using hybrid error correction of long reads.</title>
        <authorList>
            <person name="Redwan R.M."/>
            <person name="Saidin A."/>
            <person name="Kumar S.V."/>
        </authorList>
    </citation>
    <scope>NUCLEOTIDE SEQUENCE [LARGE SCALE GENOMIC DNA]</scope>
    <source>
        <strain evidence="11">cv. MD2</strain>
        <tissue evidence="10">Leaf</tissue>
    </source>
</reference>
<dbReference type="InterPro" id="IPR032799">
    <property type="entry name" value="TAXi_C"/>
</dbReference>
<evidence type="ECO:0000256" key="1">
    <source>
        <dbReference type="ARBA" id="ARBA00007447"/>
    </source>
</evidence>
<feature type="active site" evidence="6">
    <location>
        <position position="298"/>
    </location>
</feature>
<comment type="similarity">
    <text evidence="1 7">Belongs to the peptidase A1 family.</text>
</comment>
<dbReference type="InterPro" id="IPR021109">
    <property type="entry name" value="Peptidase_aspartic_dom_sf"/>
</dbReference>
<dbReference type="InterPro" id="IPR034161">
    <property type="entry name" value="Pepsin-like_plant"/>
</dbReference>
<evidence type="ECO:0000256" key="2">
    <source>
        <dbReference type="ARBA" id="ARBA00022670"/>
    </source>
</evidence>
<feature type="domain" description="Peptidase A1" evidence="9">
    <location>
        <begin position="74"/>
        <end position="412"/>
    </location>
</feature>
<accession>A0A199V0R4</accession>
<evidence type="ECO:0000313" key="10">
    <source>
        <dbReference type="EMBL" id="OAY70480.1"/>
    </source>
</evidence>
<dbReference type="EMBL" id="LSRQ01003888">
    <property type="protein sequence ID" value="OAY70480.1"/>
    <property type="molecule type" value="Genomic_DNA"/>
</dbReference>
<dbReference type="InterPro" id="IPR033121">
    <property type="entry name" value="PEPTIDASE_A1"/>
</dbReference>
<dbReference type="CDD" id="cd05476">
    <property type="entry name" value="pepsin_A_like_plant"/>
    <property type="match status" value="1"/>
</dbReference>
<keyword evidence="4 7" id="KW-0378">Hydrolase</keyword>
<dbReference type="Pfam" id="PF14541">
    <property type="entry name" value="TAXi_C"/>
    <property type="match status" value="1"/>
</dbReference>
<evidence type="ECO:0000256" key="5">
    <source>
        <dbReference type="ARBA" id="ARBA00023180"/>
    </source>
</evidence>
<dbReference type="Pfam" id="PF14543">
    <property type="entry name" value="TAXi_N"/>
    <property type="match status" value="1"/>
</dbReference>
<dbReference type="AlphaFoldDB" id="A0A199V0R4"/>
<dbReference type="FunFam" id="2.40.70.10:FF:000029">
    <property type="entry name" value="Aspartyl protease family protein"/>
    <property type="match status" value="1"/>
</dbReference>
<keyword evidence="8" id="KW-0732">Signal</keyword>
<protein>
    <submittedName>
        <fullName evidence="10">Aspartic proteinase nepenthesin-1</fullName>
    </submittedName>
</protein>
<dbReference type="InterPro" id="IPR001969">
    <property type="entry name" value="Aspartic_peptidase_AS"/>
</dbReference>
<keyword evidence="5" id="KW-0325">Glycoprotein</keyword>
<proteinExistence type="inferred from homology"/>
<evidence type="ECO:0000313" key="11">
    <source>
        <dbReference type="Proteomes" id="UP000092600"/>
    </source>
</evidence>